<dbReference type="Gene3D" id="1.10.630.10">
    <property type="entry name" value="Cytochrome P450"/>
    <property type="match status" value="1"/>
</dbReference>
<keyword evidence="3 8" id="KW-0349">Heme</keyword>
<gene>
    <name evidence="9" type="ORF">GIY30_18400</name>
</gene>
<sequence>MSETVTEVQNETPYFPMERDSRCPFAPPDGTRRLREINPVSRVEIWDGSTPWLITGLEAQKALLGDPRISVDETLPGFPHWNEGMKANVSIRPKSVFNSDGEEHARFRRMMTRAFTVKRVKALRPFIQQTVDELLDAMVDGPRPADLVTAVALPVPSIVICQMLGVPYENHDFFQENSVQAVDRYATPEENMQAFANMFLFMHEIVEKKMVDPADDVLSDFAGYARDGEIDAAEAAQMGLGMLIAGHETSANMIALGTLALLQNPDQLALIRDADDDHVVVNAVEEMMRYLGIIHNGQRRIALEDIEISGQTIRAGDGVIVELSSSNWDPAAFPEPEKLDITRSARLHTGFGFGPHQCIGQQLARAELQIVYRTLFTRLPDLRIAVEPETIEFKSDRLAYGVYSLPVTW</sequence>
<dbReference type="SUPFAM" id="SSF48264">
    <property type="entry name" value="Cytochrome P450"/>
    <property type="match status" value="1"/>
</dbReference>
<dbReference type="PANTHER" id="PTHR46696">
    <property type="entry name" value="P450, PUTATIVE (EUROFUNG)-RELATED"/>
    <property type="match status" value="1"/>
</dbReference>
<dbReference type="InterPro" id="IPR017972">
    <property type="entry name" value="Cyt_P450_CS"/>
</dbReference>
<dbReference type="PRINTS" id="PR00385">
    <property type="entry name" value="P450"/>
</dbReference>
<dbReference type="GO" id="GO:0016705">
    <property type="term" value="F:oxidoreductase activity, acting on paired donors, with incorporation or reduction of molecular oxygen"/>
    <property type="evidence" value="ECO:0007669"/>
    <property type="project" value="InterPro"/>
</dbReference>
<comment type="similarity">
    <text evidence="2 8">Belongs to the cytochrome P450 family.</text>
</comment>
<evidence type="ECO:0000256" key="4">
    <source>
        <dbReference type="ARBA" id="ARBA00022723"/>
    </source>
</evidence>
<dbReference type="InterPro" id="IPR002397">
    <property type="entry name" value="Cyt_P450_B"/>
</dbReference>
<dbReference type="InterPro" id="IPR036396">
    <property type="entry name" value="Cyt_P450_sf"/>
</dbReference>
<dbReference type="PANTHER" id="PTHR46696:SF1">
    <property type="entry name" value="CYTOCHROME P450 YJIB-RELATED"/>
    <property type="match status" value="1"/>
</dbReference>
<evidence type="ECO:0000256" key="7">
    <source>
        <dbReference type="ARBA" id="ARBA00023033"/>
    </source>
</evidence>
<dbReference type="AlphaFoldDB" id="A0A6L7GWA8"/>
<organism evidence="9 10">
    <name type="scientific">Gordonia mangrovi</name>
    <dbReference type="NCBI Taxonomy" id="2665643"/>
    <lineage>
        <taxon>Bacteria</taxon>
        <taxon>Bacillati</taxon>
        <taxon>Actinomycetota</taxon>
        <taxon>Actinomycetes</taxon>
        <taxon>Mycobacteriales</taxon>
        <taxon>Gordoniaceae</taxon>
        <taxon>Gordonia</taxon>
    </lineage>
</organism>
<name>A0A6L7GWA8_9ACTN</name>
<evidence type="ECO:0000256" key="3">
    <source>
        <dbReference type="ARBA" id="ARBA00022617"/>
    </source>
</evidence>
<evidence type="ECO:0000256" key="5">
    <source>
        <dbReference type="ARBA" id="ARBA00023002"/>
    </source>
</evidence>
<evidence type="ECO:0000256" key="2">
    <source>
        <dbReference type="ARBA" id="ARBA00010617"/>
    </source>
</evidence>
<dbReference type="InterPro" id="IPR001128">
    <property type="entry name" value="Cyt_P450"/>
</dbReference>
<protein>
    <submittedName>
        <fullName evidence="9">Cytochrome P450</fullName>
    </submittedName>
</protein>
<keyword evidence="10" id="KW-1185">Reference proteome</keyword>
<comment type="caution">
    <text evidence="9">The sequence shown here is derived from an EMBL/GenBank/DDBJ whole genome shotgun (WGS) entry which is preliminary data.</text>
</comment>
<evidence type="ECO:0000313" key="10">
    <source>
        <dbReference type="Proteomes" id="UP000475545"/>
    </source>
</evidence>
<accession>A0A6L7GWA8</accession>
<dbReference type="EMBL" id="WMBR01000005">
    <property type="protein sequence ID" value="MXP23311.1"/>
    <property type="molecule type" value="Genomic_DNA"/>
</dbReference>
<comment type="cofactor">
    <cofactor evidence="1">
        <name>heme</name>
        <dbReference type="ChEBI" id="CHEBI:30413"/>
    </cofactor>
</comment>
<evidence type="ECO:0000256" key="1">
    <source>
        <dbReference type="ARBA" id="ARBA00001971"/>
    </source>
</evidence>
<dbReference type="PRINTS" id="PR00359">
    <property type="entry name" value="BP450"/>
</dbReference>
<dbReference type="RefSeq" id="WP_160903493.1">
    <property type="nucleotide sequence ID" value="NZ_CP102850.1"/>
</dbReference>
<dbReference type="GO" id="GO:0020037">
    <property type="term" value="F:heme binding"/>
    <property type="evidence" value="ECO:0007669"/>
    <property type="project" value="InterPro"/>
</dbReference>
<dbReference type="CDD" id="cd11030">
    <property type="entry name" value="CYP105-like"/>
    <property type="match status" value="1"/>
</dbReference>
<keyword evidence="4 8" id="KW-0479">Metal-binding</keyword>
<proteinExistence type="inferred from homology"/>
<dbReference type="GO" id="GO:0004497">
    <property type="term" value="F:monooxygenase activity"/>
    <property type="evidence" value="ECO:0007669"/>
    <property type="project" value="UniProtKB-KW"/>
</dbReference>
<dbReference type="Proteomes" id="UP000475545">
    <property type="component" value="Unassembled WGS sequence"/>
</dbReference>
<dbReference type="GO" id="GO:0005506">
    <property type="term" value="F:iron ion binding"/>
    <property type="evidence" value="ECO:0007669"/>
    <property type="project" value="InterPro"/>
</dbReference>
<evidence type="ECO:0000256" key="8">
    <source>
        <dbReference type="RuleBase" id="RU000461"/>
    </source>
</evidence>
<keyword evidence="5 8" id="KW-0560">Oxidoreductase</keyword>
<dbReference type="FunFam" id="1.10.630.10:FF:000018">
    <property type="entry name" value="Cytochrome P450 monooxygenase"/>
    <property type="match status" value="1"/>
</dbReference>
<keyword evidence="7 8" id="KW-0503">Monooxygenase</keyword>
<dbReference type="Pfam" id="PF00067">
    <property type="entry name" value="p450"/>
    <property type="match status" value="2"/>
</dbReference>
<evidence type="ECO:0000313" key="9">
    <source>
        <dbReference type="EMBL" id="MXP23311.1"/>
    </source>
</evidence>
<reference evidence="9 10" key="1">
    <citation type="submission" date="2019-11" db="EMBL/GenBank/DDBJ databases">
        <title>Gordonia sp. nov., a novel actinobacterium isolated from mangrove soil in Hainan.</title>
        <authorList>
            <person name="Huang X."/>
            <person name="Xie Y."/>
            <person name="Chu X."/>
            <person name="Xiao K."/>
        </authorList>
    </citation>
    <scope>NUCLEOTIDE SEQUENCE [LARGE SCALE GENOMIC DNA]</scope>
    <source>
        <strain evidence="9 10">HNM0687</strain>
    </source>
</reference>
<dbReference type="PROSITE" id="PS00086">
    <property type="entry name" value="CYTOCHROME_P450"/>
    <property type="match status" value="1"/>
</dbReference>
<keyword evidence="6 8" id="KW-0408">Iron</keyword>
<evidence type="ECO:0000256" key="6">
    <source>
        <dbReference type="ARBA" id="ARBA00023004"/>
    </source>
</evidence>